<evidence type="ECO:0000256" key="1">
    <source>
        <dbReference type="SAM" id="MobiDB-lite"/>
    </source>
</evidence>
<dbReference type="EMBL" id="JANPWB010000002">
    <property type="protein sequence ID" value="KAJ1208690.1"/>
    <property type="molecule type" value="Genomic_DNA"/>
</dbReference>
<protein>
    <submittedName>
        <fullName evidence="2">Uncharacterized protein</fullName>
    </submittedName>
</protein>
<comment type="caution">
    <text evidence="2">The sequence shown here is derived from an EMBL/GenBank/DDBJ whole genome shotgun (WGS) entry which is preliminary data.</text>
</comment>
<dbReference type="Proteomes" id="UP001066276">
    <property type="component" value="Chromosome 1_2"/>
</dbReference>
<name>A0AAV7W724_PLEWA</name>
<organism evidence="2 3">
    <name type="scientific">Pleurodeles waltl</name>
    <name type="common">Iberian ribbed newt</name>
    <dbReference type="NCBI Taxonomy" id="8319"/>
    <lineage>
        <taxon>Eukaryota</taxon>
        <taxon>Metazoa</taxon>
        <taxon>Chordata</taxon>
        <taxon>Craniata</taxon>
        <taxon>Vertebrata</taxon>
        <taxon>Euteleostomi</taxon>
        <taxon>Amphibia</taxon>
        <taxon>Batrachia</taxon>
        <taxon>Caudata</taxon>
        <taxon>Salamandroidea</taxon>
        <taxon>Salamandridae</taxon>
        <taxon>Pleurodelinae</taxon>
        <taxon>Pleurodeles</taxon>
    </lineage>
</organism>
<proteinExistence type="predicted"/>
<feature type="region of interest" description="Disordered" evidence="1">
    <location>
        <begin position="1"/>
        <end position="30"/>
    </location>
</feature>
<evidence type="ECO:0000313" key="2">
    <source>
        <dbReference type="EMBL" id="KAJ1208690.1"/>
    </source>
</evidence>
<accession>A0AAV7W724</accession>
<gene>
    <name evidence="2" type="ORF">NDU88_004073</name>
</gene>
<evidence type="ECO:0000313" key="3">
    <source>
        <dbReference type="Proteomes" id="UP001066276"/>
    </source>
</evidence>
<reference evidence="2" key="1">
    <citation type="journal article" date="2022" name="bioRxiv">
        <title>Sequencing and chromosome-scale assembly of the giantPleurodeles waltlgenome.</title>
        <authorList>
            <person name="Brown T."/>
            <person name="Elewa A."/>
            <person name="Iarovenko S."/>
            <person name="Subramanian E."/>
            <person name="Araus A.J."/>
            <person name="Petzold A."/>
            <person name="Susuki M."/>
            <person name="Suzuki K.-i.T."/>
            <person name="Hayashi T."/>
            <person name="Toyoda A."/>
            <person name="Oliveira C."/>
            <person name="Osipova E."/>
            <person name="Leigh N.D."/>
            <person name="Simon A."/>
            <person name="Yun M.H."/>
        </authorList>
    </citation>
    <scope>NUCLEOTIDE SEQUENCE</scope>
    <source>
        <strain evidence="2">20211129_DDA</strain>
        <tissue evidence="2">Liver</tissue>
    </source>
</reference>
<dbReference type="AlphaFoldDB" id="A0AAV7W724"/>
<sequence length="107" mass="11579">MMKTAGLGRPTLALRSFDRGQGSPRRHRGHSSELFFGAAFINKNAWWSGSGPGERLLPRGHSPLSILPLAHVRESQIGKSLSFRSADRVLVCIGCISGPRTLDGAQQ</sequence>
<keyword evidence="3" id="KW-1185">Reference proteome</keyword>